<evidence type="ECO:0008006" key="3">
    <source>
        <dbReference type="Google" id="ProtNLM"/>
    </source>
</evidence>
<name>A0ABM7QI38_9GAMM</name>
<reference evidence="1 2" key="1">
    <citation type="submission" date="2021-04" db="EMBL/GenBank/DDBJ databases">
        <title>Complete genome sequencing of Allochromatium tepidum strain NZ.</title>
        <authorList>
            <person name="Tsukatani Y."/>
            <person name="Mori H."/>
        </authorList>
    </citation>
    <scope>NUCLEOTIDE SEQUENCE [LARGE SCALE GENOMIC DNA]</scope>
    <source>
        <strain evidence="1 2">NZ</strain>
    </source>
</reference>
<dbReference type="Gene3D" id="3.40.50.2020">
    <property type="match status" value="1"/>
</dbReference>
<evidence type="ECO:0000313" key="1">
    <source>
        <dbReference type="EMBL" id="BCU05413.1"/>
    </source>
</evidence>
<dbReference type="Proteomes" id="UP000680679">
    <property type="component" value="Chromosome"/>
</dbReference>
<sequence length="56" mass="6399">MSKSDIWKDAAAIEAAIDTMTERLRERLERRGIERPLMIGIHTGGVWVADRLHGRL</sequence>
<organism evidence="1 2">
    <name type="scientific">Allochromatium tepidum</name>
    <dbReference type="NCBI Taxonomy" id="553982"/>
    <lineage>
        <taxon>Bacteria</taxon>
        <taxon>Pseudomonadati</taxon>
        <taxon>Pseudomonadota</taxon>
        <taxon>Gammaproteobacteria</taxon>
        <taxon>Chromatiales</taxon>
        <taxon>Chromatiaceae</taxon>
        <taxon>Allochromatium</taxon>
    </lineage>
</organism>
<accession>A0ABM7QI38</accession>
<proteinExistence type="predicted"/>
<dbReference type="EMBL" id="AP024563">
    <property type="protein sequence ID" value="BCU05413.1"/>
    <property type="molecule type" value="Genomic_DNA"/>
</dbReference>
<evidence type="ECO:0000313" key="2">
    <source>
        <dbReference type="Proteomes" id="UP000680679"/>
    </source>
</evidence>
<dbReference type="InterPro" id="IPR029057">
    <property type="entry name" value="PRTase-like"/>
</dbReference>
<keyword evidence="2" id="KW-1185">Reference proteome</keyword>
<gene>
    <name evidence="1" type="ORF">Atep_00900</name>
</gene>
<protein>
    <recommendedName>
        <fullName evidence="3">Uracil phosphoribosyltransferase</fullName>
    </recommendedName>
</protein>